<keyword evidence="2" id="KW-1185">Reference proteome</keyword>
<reference evidence="1" key="1">
    <citation type="submission" date="2023-03" db="EMBL/GenBank/DDBJ databases">
        <title>Massive genome expansion in bonnet fungi (Mycena s.s.) driven by repeated elements and novel gene families across ecological guilds.</title>
        <authorList>
            <consortium name="Lawrence Berkeley National Laboratory"/>
            <person name="Harder C.B."/>
            <person name="Miyauchi S."/>
            <person name="Viragh M."/>
            <person name="Kuo A."/>
            <person name="Thoen E."/>
            <person name="Andreopoulos B."/>
            <person name="Lu D."/>
            <person name="Skrede I."/>
            <person name="Drula E."/>
            <person name="Henrissat B."/>
            <person name="Morin E."/>
            <person name="Kohler A."/>
            <person name="Barry K."/>
            <person name="LaButti K."/>
            <person name="Morin E."/>
            <person name="Salamov A."/>
            <person name="Lipzen A."/>
            <person name="Mereny Z."/>
            <person name="Hegedus B."/>
            <person name="Baldrian P."/>
            <person name="Stursova M."/>
            <person name="Weitz H."/>
            <person name="Taylor A."/>
            <person name="Grigoriev I.V."/>
            <person name="Nagy L.G."/>
            <person name="Martin F."/>
            <person name="Kauserud H."/>
        </authorList>
    </citation>
    <scope>NUCLEOTIDE SEQUENCE</scope>
    <source>
        <strain evidence="1">CBHHK002</strain>
    </source>
</reference>
<comment type="caution">
    <text evidence="1">The sequence shown here is derived from an EMBL/GenBank/DDBJ whole genome shotgun (WGS) entry which is preliminary data.</text>
</comment>
<accession>A0AAD6ZS44</accession>
<dbReference type="EMBL" id="JARIHO010000030">
    <property type="protein sequence ID" value="KAJ7336799.1"/>
    <property type="molecule type" value="Genomic_DNA"/>
</dbReference>
<evidence type="ECO:0000313" key="1">
    <source>
        <dbReference type="EMBL" id="KAJ7336799.1"/>
    </source>
</evidence>
<evidence type="ECO:0000313" key="2">
    <source>
        <dbReference type="Proteomes" id="UP001218218"/>
    </source>
</evidence>
<sequence>MSTAFTFTDKDILKSALVSPDGAEHYTTSTTSGFRGRKVTTISAASGLVGSIDWRGKLFSINGVQRKWDELKSRPGGILSTEREWNWGNRPYRLKFNFSEKELLATPTVGSDLDTVRFTPRHPHLVHDNERAAIYFPHQLQDETERMFLLLAVLQTEMHRQDMNEASVAAATSVG</sequence>
<gene>
    <name evidence="1" type="ORF">DFH08DRAFT_813115</name>
</gene>
<dbReference type="AlphaFoldDB" id="A0AAD6ZS44"/>
<proteinExistence type="predicted"/>
<dbReference type="Proteomes" id="UP001218218">
    <property type="component" value="Unassembled WGS sequence"/>
</dbReference>
<protein>
    <submittedName>
        <fullName evidence="1">Uncharacterized protein</fullName>
    </submittedName>
</protein>
<organism evidence="1 2">
    <name type="scientific">Mycena albidolilacea</name>
    <dbReference type="NCBI Taxonomy" id="1033008"/>
    <lineage>
        <taxon>Eukaryota</taxon>
        <taxon>Fungi</taxon>
        <taxon>Dikarya</taxon>
        <taxon>Basidiomycota</taxon>
        <taxon>Agaricomycotina</taxon>
        <taxon>Agaricomycetes</taxon>
        <taxon>Agaricomycetidae</taxon>
        <taxon>Agaricales</taxon>
        <taxon>Marasmiineae</taxon>
        <taxon>Mycenaceae</taxon>
        <taxon>Mycena</taxon>
    </lineage>
</organism>
<name>A0AAD6ZS44_9AGAR</name>